<dbReference type="Pfam" id="PF13561">
    <property type="entry name" value="adh_short_C2"/>
    <property type="match status" value="1"/>
</dbReference>
<protein>
    <submittedName>
        <fullName evidence="4">Short-chain dehydrogenase/reductase</fullName>
    </submittedName>
</protein>
<comment type="caution">
    <text evidence="4">The sequence shown here is derived from an EMBL/GenBank/DDBJ whole genome shotgun (WGS) entry which is preliminary data.</text>
</comment>
<name>A0ABV9CI30_9ACTN</name>
<dbReference type="NCBIfam" id="NF004779">
    <property type="entry name" value="PRK06125.1"/>
    <property type="match status" value="1"/>
</dbReference>
<evidence type="ECO:0000256" key="2">
    <source>
        <dbReference type="ARBA" id="ARBA00023002"/>
    </source>
</evidence>
<dbReference type="PRINTS" id="PR00081">
    <property type="entry name" value="GDHRDH"/>
</dbReference>
<dbReference type="InterPro" id="IPR002347">
    <property type="entry name" value="SDR_fam"/>
</dbReference>
<proteinExistence type="inferred from homology"/>
<keyword evidence="2" id="KW-0560">Oxidoreductase</keyword>
<dbReference type="InterPro" id="IPR036291">
    <property type="entry name" value="NAD(P)-bd_dom_sf"/>
</dbReference>
<evidence type="ECO:0000313" key="5">
    <source>
        <dbReference type="Proteomes" id="UP001596004"/>
    </source>
</evidence>
<dbReference type="EMBL" id="JBHSFP010000011">
    <property type="protein sequence ID" value="MFC4532668.1"/>
    <property type="molecule type" value="Genomic_DNA"/>
</dbReference>
<comment type="similarity">
    <text evidence="1">Belongs to the short-chain dehydrogenases/reductases (SDR) family.</text>
</comment>
<dbReference type="InterPro" id="IPR051122">
    <property type="entry name" value="SDR_DHRS6-like"/>
</dbReference>
<dbReference type="Proteomes" id="UP001596004">
    <property type="component" value="Unassembled WGS sequence"/>
</dbReference>
<gene>
    <name evidence="4" type="ORF">ACFO60_17975</name>
</gene>
<sequence length="254" mass="25592">MDLNLRGKSALITGASKGIGAATAEVLAEEGCEVHLAARGAPALDDLARHLRAAYGVGAHAHPVDLRRPADLARLASAVPDIDVLVNNAGDIPGGPLDAVGAAAWRHGWELKVLGYVDLTRLVYARMKARGHGVIVNNIGVAGERVDPAYIAGSAGNAALMAFTRALGGASLADGVRVVGVNPGPVATERLLAHAGPGAGEEGARADPLAALPLGRAASPREVADLIAFLASDRSAYTSGAVFTVDGGMSAARG</sequence>
<evidence type="ECO:0000256" key="3">
    <source>
        <dbReference type="ARBA" id="ARBA00023027"/>
    </source>
</evidence>
<dbReference type="RefSeq" id="WP_380841531.1">
    <property type="nucleotide sequence ID" value="NZ_JBHSFP010000011.1"/>
</dbReference>
<evidence type="ECO:0000313" key="4">
    <source>
        <dbReference type="EMBL" id="MFC4532668.1"/>
    </source>
</evidence>
<reference evidence="5" key="1">
    <citation type="journal article" date="2019" name="Int. J. Syst. Evol. Microbiol.">
        <title>The Global Catalogue of Microorganisms (GCM) 10K type strain sequencing project: providing services to taxonomists for standard genome sequencing and annotation.</title>
        <authorList>
            <consortium name="The Broad Institute Genomics Platform"/>
            <consortium name="The Broad Institute Genome Sequencing Center for Infectious Disease"/>
            <person name="Wu L."/>
            <person name="Ma J."/>
        </authorList>
    </citation>
    <scope>NUCLEOTIDE SEQUENCE [LARGE SCALE GENOMIC DNA]</scope>
    <source>
        <strain evidence="5">CGMCC 4.7132</strain>
    </source>
</reference>
<organism evidence="4 5">
    <name type="scientific">Sphaerisporangium dianthi</name>
    <dbReference type="NCBI Taxonomy" id="1436120"/>
    <lineage>
        <taxon>Bacteria</taxon>
        <taxon>Bacillati</taxon>
        <taxon>Actinomycetota</taxon>
        <taxon>Actinomycetes</taxon>
        <taxon>Streptosporangiales</taxon>
        <taxon>Streptosporangiaceae</taxon>
        <taxon>Sphaerisporangium</taxon>
    </lineage>
</organism>
<evidence type="ECO:0000256" key="1">
    <source>
        <dbReference type="ARBA" id="ARBA00006484"/>
    </source>
</evidence>
<keyword evidence="3" id="KW-0520">NAD</keyword>
<keyword evidence="5" id="KW-1185">Reference proteome</keyword>
<dbReference type="Gene3D" id="3.40.50.720">
    <property type="entry name" value="NAD(P)-binding Rossmann-like Domain"/>
    <property type="match status" value="1"/>
</dbReference>
<dbReference type="PANTHER" id="PTHR43477:SF4">
    <property type="entry name" value="DEHYDROGENASE_REDUCTASE SDR FAMILY MEMBER 6"/>
    <property type="match status" value="1"/>
</dbReference>
<dbReference type="PANTHER" id="PTHR43477">
    <property type="entry name" value="DIHYDROANTICAPSIN 7-DEHYDROGENASE"/>
    <property type="match status" value="1"/>
</dbReference>
<dbReference type="SUPFAM" id="SSF51735">
    <property type="entry name" value="NAD(P)-binding Rossmann-fold domains"/>
    <property type="match status" value="1"/>
</dbReference>
<accession>A0ABV9CI30</accession>